<dbReference type="InterPro" id="IPR051619">
    <property type="entry name" value="TypeII_TA_RNase_PINc/VapC"/>
</dbReference>
<keyword evidence="6" id="KW-0800">Toxin</keyword>
<dbReference type="OrthoDB" id="4377304at2"/>
<evidence type="ECO:0000256" key="6">
    <source>
        <dbReference type="HAMAP-Rule" id="MF_00265"/>
    </source>
</evidence>
<dbReference type="Gene3D" id="3.40.50.1010">
    <property type="entry name" value="5'-nuclease"/>
    <property type="match status" value="1"/>
</dbReference>
<keyword evidence="1 6" id="KW-1277">Toxin-antitoxin system</keyword>
<dbReference type="InterPro" id="IPR002716">
    <property type="entry name" value="PIN_dom"/>
</dbReference>
<evidence type="ECO:0000256" key="1">
    <source>
        <dbReference type="ARBA" id="ARBA00022649"/>
    </source>
</evidence>
<feature type="domain" description="PIN" evidence="7">
    <location>
        <begin position="2"/>
        <end position="122"/>
    </location>
</feature>
<gene>
    <name evidence="6" type="primary">vapC</name>
    <name evidence="8" type="ORF">EV140_1723</name>
</gene>
<comment type="cofactor">
    <cofactor evidence="6">
        <name>Mg(2+)</name>
        <dbReference type="ChEBI" id="CHEBI:18420"/>
    </cofactor>
</comment>
<evidence type="ECO:0000259" key="7">
    <source>
        <dbReference type="Pfam" id="PF01850"/>
    </source>
</evidence>
<protein>
    <recommendedName>
        <fullName evidence="6">Ribonuclease VapC</fullName>
        <shortName evidence="6">RNase VapC</shortName>
        <ecNumber evidence="6">3.1.-.-</ecNumber>
    </recommendedName>
    <alternativeName>
        <fullName evidence="6">Toxin VapC</fullName>
    </alternativeName>
</protein>
<reference evidence="8 9" key="1">
    <citation type="journal article" date="2015" name="Stand. Genomic Sci.">
        <title>Genomic Encyclopedia of Bacterial and Archaeal Type Strains, Phase III: the genomes of soil and plant-associated and newly described type strains.</title>
        <authorList>
            <person name="Whitman W.B."/>
            <person name="Woyke T."/>
            <person name="Klenk H.P."/>
            <person name="Zhou Y."/>
            <person name="Lilburn T.G."/>
            <person name="Beck B.J."/>
            <person name="De Vos P."/>
            <person name="Vandamme P."/>
            <person name="Eisen J.A."/>
            <person name="Garrity G."/>
            <person name="Hugenholtz P."/>
            <person name="Kyrpides N.C."/>
        </authorList>
    </citation>
    <scope>NUCLEOTIDE SEQUENCE [LARGE SCALE GENOMIC DNA]</scope>
    <source>
        <strain evidence="8 9">AC4r</strain>
    </source>
</reference>
<dbReference type="InterPro" id="IPR029060">
    <property type="entry name" value="PIN-like_dom_sf"/>
</dbReference>
<dbReference type="CDD" id="cd09873">
    <property type="entry name" value="PIN_Pae0151-like"/>
    <property type="match status" value="1"/>
</dbReference>
<dbReference type="Proteomes" id="UP000292408">
    <property type="component" value="Unassembled WGS sequence"/>
</dbReference>
<name>A0A4Q7TJU6_9MICO</name>
<evidence type="ECO:0000256" key="5">
    <source>
        <dbReference type="ARBA" id="ARBA00022842"/>
    </source>
</evidence>
<dbReference type="InterPro" id="IPR022907">
    <property type="entry name" value="VapC_family"/>
</dbReference>
<dbReference type="GO" id="GO:0016787">
    <property type="term" value="F:hydrolase activity"/>
    <property type="evidence" value="ECO:0007669"/>
    <property type="project" value="UniProtKB-KW"/>
</dbReference>
<feature type="binding site" evidence="6">
    <location>
        <position position="5"/>
    </location>
    <ligand>
        <name>Mg(2+)</name>
        <dbReference type="ChEBI" id="CHEBI:18420"/>
    </ligand>
</feature>
<evidence type="ECO:0000256" key="4">
    <source>
        <dbReference type="ARBA" id="ARBA00022801"/>
    </source>
</evidence>
<dbReference type="InterPro" id="IPR044153">
    <property type="entry name" value="PIN_Pae0151-like"/>
</dbReference>
<keyword evidence="5 6" id="KW-0460">Magnesium</keyword>
<evidence type="ECO:0000313" key="9">
    <source>
        <dbReference type="Proteomes" id="UP000292408"/>
    </source>
</evidence>
<comment type="function">
    <text evidence="6">Toxic component of a toxin-antitoxin (TA) system. An RNase.</text>
</comment>
<keyword evidence="4 6" id="KW-0378">Hydrolase</keyword>
<dbReference type="EMBL" id="SGXT01000015">
    <property type="protein sequence ID" value="RZT59738.1"/>
    <property type="molecule type" value="Genomic_DNA"/>
</dbReference>
<dbReference type="EC" id="3.1.-.-" evidence="6"/>
<organism evidence="8 9">
    <name type="scientific">Microcella alkaliphila</name>
    <dbReference type="NCBI Taxonomy" id="279828"/>
    <lineage>
        <taxon>Bacteria</taxon>
        <taxon>Bacillati</taxon>
        <taxon>Actinomycetota</taxon>
        <taxon>Actinomycetes</taxon>
        <taxon>Micrococcales</taxon>
        <taxon>Microbacteriaceae</taxon>
        <taxon>Microcella</taxon>
    </lineage>
</organism>
<proteinExistence type="inferred from homology"/>
<dbReference type="AlphaFoldDB" id="A0A4Q7TJU6"/>
<accession>A0A4Q7TJU6</accession>
<comment type="similarity">
    <text evidence="6">Belongs to the PINc/VapC protein family.</text>
</comment>
<dbReference type="HAMAP" id="MF_00265">
    <property type="entry name" value="VapC_Nob1"/>
    <property type="match status" value="1"/>
</dbReference>
<dbReference type="Pfam" id="PF01850">
    <property type="entry name" value="PIN"/>
    <property type="match status" value="1"/>
</dbReference>
<keyword evidence="2 6" id="KW-0540">Nuclease</keyword>
<comment type="caution">
    <text evidence="8">The sequence shown here is derived from an EMBL/GenBank/DDBJ whole genome shotgun (WGS) entry which is preliminary data.</text>
</comment>
<feature type="binding site" evidence="6">
    <location>
        <position position="97"/>
    </location>
    <ligand>
        <name>Mg(2+)</name>
        <dbReference type="ChEBI" id="CHEBI:18420"/>
    </ligand>
</feature>
<evidence type="ECO:0000256" key="3">
    <source>
        <dbReference type="ARBA" id="ARBA00022723"/>
    </source>
</evidence>
<dbReference type="GO" id="GO:0004540">
    <property type="term" value="F:RNA nuclease activity"/>
    <property type="evidence" value="ECO:0007669"/>
    <property type="project" value="InterPro"/>
</dbReference>
<evidence type="ECO:0000256" key="2">
    <source>
        <dbReference type="ARBA" id="ARBA00022722"/>
    </source>
</evidence>
<dbReference type="GO" id="GO:0000287">
    <property type="term" value="F:magnesium ion binding"/>
    <property type="evidence" value="ECO:0007669"/>
    <property type="project" value="UniProtKB-UniRule"/>
</dbReference>
<sequence length="137" mass="14979">MIVLDASVLVTVLVDDDATSTDVALQRMRDDLHWVVPEHAIIETVHALRGLMLVGKISHRQLDEHTQTLVDWALDAWPTIPLLSRVLELAHNVSAYDAAYIALAEELGAPLMTADGRLARVPGVRCPVVTIAVSDSR</sequence>
<dbReference type="GO" id="GO:0090729">
    <property type="term" value="F:toxin activity"/>
    <property type="evidence" value="ECO:0007669"/>
    <property type="project" value="UniProtKB-KW"/>
</dbReference>
<evidence type="ECO:0000313" key="8">
    <source>
        <dbReference type="EMBL" id="RZT59738.1"/>
    </source>
</evidence>
<dbReference type="PANTHER" id="PTHR35901">
    <property type="entry name" value="RIBONUCLEASE VAPC3"/>
    <property type="match status" value="1"/>
</dbReference>
<dbReference type="SUPFAM" id="SSF88723">
    <property type="entry name" value="PIN domain-like"/>
    <property type="match status" value="1"/>
</dbReference>
<dbReference type="PANTHER" id="PTHR35901:SF1">
    <property type="entry name" value="EXONUCLEASE VAPC9"/>
    <property type="match status" value="1"/>
</dbReference>
<keyword evidence="9" id="KW-1185">Reference proteome</keyword>
<dbReference type="RefSeq" id="WP_130282944.1">
    <property type="nucleotide sequence ID" value="NZ_SGXT01000015.1"/>
</dbReference>
<keyword evidence="3 6" id="KW-0479">Metal-binding</keyword>